<keyword evidence="2" id="KW-1133">Transmembrane helix</keyword>
<dbReference type="Pfam" id="PF14159">
    <property type="entry name" value="CAAD"/>
    <property type="match status" value="1"/>
</dbReference>
<organism evidence="4 5">
    <name type="scientific">Sphagnum troendelagicum</name>
    <dbReference type="NCBI Taxonomy" id="128251"/>
    <lineage>
        <taxon>Eukaryota</taxon>
        <taxon>Viridiplantae</taxon>
        <taxon>Streptophyta</taxon>
        <taxon>Embryophyta</taxon>
        <taxon>Bryophyta</taxon>
        <taxon>Sphagnophytina</taxon>
        <taxon>Sphagnopsida</taxon>
        <taxon>Sphagnales</taxon>
        <taxon>Sphagnaceae</taxon>
        <taxon>Sphagnum</taxon>
    </lineage>
</organism>
<dbReference type="PANTHER" id="PTHR33222">
    <property type="match status" value="1"/>
</dbReference>
<reference evidence="4" key="1">
    <citation type="submission" date="2024-02" db="EMBL/GenBank/DDBJ databases">
        <authorList>
            <consortium name="ELIXIR-Norway"/>
            <consortium name="Elixir Norway"/>
        </authorList>
    </citation>
    <scope>NUCLEOTIDE SEQUENCE</scope>
</reference>
<proteinExistence type="predicted"/>
<evidence type="ECO:0000313" key="4">
    <source>
        <dbReference type="EMBL" id="CAK9222705.1"/>
    </source>
</evidence>
<evidence type="ECO:0000256" key="2">
    <source>
        <dbReference type="SAM" id="Phobius"/>
    </source>
</evidence>
<sequence length="173" mass="18016">MAALAGASVAIGAHGAAGTSSPAVPALCSSSSSSAPLLLRRSFSGAAVRLTESGRFAPLPVRAVSSDDSTPDATKQIEELYGGLKAKWDGVENKTTVLIYAGGAVVALWLSSTIVGAVNSVPVLPKLLELIGLGYTGWFVYRYLLFKSNRKELVADIEELKGRVTGATKEESF</sequence>
<evidence type="ECO:0000256" key="1">
    <source>
        <dbReference type="ARBA" id="ARBA00004141"/>
    </source>
</evidence>
<dbReference type="Proteomes" id="UP001497512">
    <property type="component" value="Chromosome 4"/>
</dbReference>
<gene>
    <name evidence="4" type="ORF">CSSPTR1EN2_LOCUS16324</name>
</gene>
<protein>
    <recommendedName>
        <fullName evidence="3">Cyanobacterial aminoacyl-tRNA synthetase CAAD domain-containing protein</fullName>
    </recommendedName>
</protein>
<name>A0ABP0UIK5_9BRYO</name>
<dbReference type="InterPro" id="IPR033344">
    <property type="entry name" value="CURT1"/>
</dbReference>
<feature type="transmembrane region" description="Helical" evidence="2">
    <location>
        <begin position="97"/>
        <end position="118"/>
    </location>
</feature>
<evidence type="ECO:0000259" key="3">
    <source>
        <dbReference type="Pfam" id="PF14159"/>
    </source>
</evidence>
<dbReference type="EMBL" id="OZ019896">
    <property type="protein sequence ID" value="CAK9222705.1"/>
    <property type="molecule type" value="Genomic_DNA"/>
</dbReference>
<evidence type="ECO:0000313" key="5">
    <source>
        <dbReference type="Proteomes" id="UP001497512"/>
    </source>
</evidence>
<feature type="domain" description="Cyanobacterial aminoacyl-tRNA synthetase CAAD" evidence="3">
    <location>
        <begin position="84"/>
        <end position="166"/>
    </location>
</feature>
<keyword evidence="5" id="KW-1185">Reference proteome</keyword>
<dbReference type="PANTHER" id="PTHR33222:SF4">
    <property type="entry name" value="PROTEIN CURVATURE THYLAKOID 1A, CHLOROPLASTIC"/>
    <property type="match status" value="1"/>
</dbReference>
<keyword evidence="2" id="KW-0472">Membrane</keyword>
<keyword evidence="2" id="KW-0812">Transmembrane</keyword>
<feature type="transmembrane region" description="Helical" evidence="2">
    <location>
        <begin position="127"/>
        <end position="144"/>
    </location>
</feature>
<comment type="subcellular location">
    <subcellularLocation>
        <location evidence="1">Membrane</location>
        <topology evidence="1">Multi-pass membrane protein</topology>
    </subcellularLocation>
</comment>
<dbReference type="InterPro" id="IPR025564">
    <property type="entry name" value="CAAD_dom"/>
</dbReference>
<accession>A0ABP0UIK5</accession>